<dbReference type="AlphaFoldDB" id="A0A3S2W703"/>
<dbReference type="EMBL" id="SADE01000001">
    <property type="protein sequence ID" value="RVU38814.1"/>
    <property type="molecule type" value="Genomic_DNA"/>
</dbReference>
<proteinExistence type="predicted"/>
<comment type="caution">
    <text evidence="1">The sequence shown here is derived from an EMBL/GenBank/DDBJ whole genome shotgun (WGS) entry which is preliminary data.</text>
</comment>
<dbReference type="Gene3D" id="2.60.120.620">
    <property type="entry name" value="q2cbj1_9rhob like domain"/>
    <property type="match status" value="1"/>
</dbReference>
<keyword evidence="2" id="KW-1185">Reference proteome</keyword>
<dbReference type="RefSeq" id="WP_127764186.1">
    <property type="nucleotide sequence ID" value="NZ_SADE01000001.1"/>
</dbReference>
<name>A0A3S2W703_9PROT</name>
<accession>A0A3S2W703</accession>
<gene>
    <name evidence="1" type="ORF">EOI86_05980</name>
</gene>
<dbReference type="OrthoDB" id="324927at2"/>
<evidence type="ECO:0000313" key="2">
    <source>
        <dbReference type="Proteomes" id="UP000287447"/>
    </source>
</evidence>
<dbReference type="SUPFAM" id="SSF51197">
    <property type="entry name" value="Clavaminate synthase-like"/>
    <property type="match status" value="1"/>
</dbReference>
<sequence>MQVSSLLNPISRIQHWGLGNLVYSFTRQAGIPKDLRFTAVHCVRSLISPISTITRKRLARRYDKDAQMESSGYRFFSPKELPGSLEIANTCLAFYQSKQDIVDNMRDDTWSVDLLSPGGPSNNDGSILAIDAEAIPGLLDFALSDTIVSSAAAYLGTIPVISGITLYASLPNESLEGSQLYHCDIGDTRIFKCIVAVTDMTTDHGPFTFVSADQTEQIAKKFGPVTGRMSDEDVLSTSPDEISLLGERGGAIFIDTSRCLHYGSRGNTKTRVVLELQYRSATGIEGRWQRSRQTFDTSVCGNNQIKKLVAGLL</sequence>
<evidence type="ECO:0008006" key="3">
    <source>
        <dbReference type="Google" id="ProtNLM"/>
    </source>
</evidence>
<reference evidence="2" key="1">
    <citation type="submission" date="2019-01" db="EMBL/GenBank/DDBJ databases">
        <title>Gri0909 isolated from a small marine red alga.</title>
        <authorList>
            <person name="Kim J."/>
            <person name="Jeong S.E."/>
            <person name="Jeon C.O."/>
        </authorList>
    </citation>
    <scope>NUCLEOTIDE SEQUENCE [LARGE SCALE GENOMIC DNA]</scope>
    <source>
        <strain evidence="2">Gri0909</strain>
    </source>
</reference>
<organism evidence="1 2">
    <name type="scientific">Hwanghaeella grinnelliae</name>
    <dbReference type="NCBI Taxonomy" id="2500179"/>
    <lineage>
        <taxon>Bacteria</taxon>
        <taxon>Pseudomonadati</taxon>
        <taxon>Pseudomonadota</taxon>
        <taxon>Alphaproteobacteria</taxon>
        <taxon>Rhodospirillales</taxon>
        <taxon>Rhodospirillaceae</taxon>
        <taxon>Hwanghaeella</taxon>
    </lineage>
</organism>
<evidence type="ECO:0000313" key="1">
    <source>
        <dbReference type="EMBL" id="RVU38814.1"/>
    </source>
</evidence>
<dbReference type="Proteomes" id="UP000287447">
    <property type="component" value="Unassembled WGS sequence"/>
</dbReference>
<protein>
    <recommendedName>
        <fullName evidence="3">Phytanoyl-CoA dioxygenase</fullName>
    </recommendedName>
</protein>